<dbReference type="InterPro" id="IPR051834">
    <property type="entry name" value="RING_finger_E3_ligase"/>
</dbReference>
<dbReference type="EMBL" id="BMAC01000330">
    <property type="protein sequence ID" value="GFP93957.1"/>
    <property type="molecule type" value="Genomic_DNA"/>
</dbReference>
<evidence type="ECO:0000313" key="8">
    <source>
        <dbReference type="EMBL" id="GFP93957.1"/>
    </source>
</evidence>
<dbReference type="InterPro" id="IPR024766">
    <property type="entry name" value="Znf_RING_H2"/>
</dbReference>
<comment type="caution">
    <text evidence="8">The sequence shown here is derived from an EMBL/GenBank/DDBJ whole genome shotgun (WGS) entry which is preliminary data.</text>
</comment>
<dbReference type="InterPro" id="IPR013083">
    <property type="entry name" value="Znf_RING/FYVE/PHD"/>
</dbReference>
<evidence type="ECO:0000313" key="9">
    <source>
        <dbReference type="Proteomes" id="UP000653305"/>
    </source>
</evidence>
<feature type="domain" description="RING-type" evidence="7">
    <location>
        <begin position="78"/>
        <end position="119"/>
    </location>
</feature>
<dbReference type="GO" id="GO:0061630">
    <property type="term" value="F:ubiquitin protein ligase activity"/>
    <property type="evidence" value="ECO:0007669"/>
    <property type="project" value="TreeGrafter"/>
</dbReference>
<dbReference type="Pfam" id="PF12678">
    <property type="entry name" value="zf-rbx1"/>
    <property type="match status" value="1"/>
</dbReference>
<dbReference type="GO" id="GO:0008270">
    <property type="term" value="F:zinc ion binding"/>
    <property type="evidence" value="ECO:0007669"/>
    <property type="project" value="UniProtKB-KW"/>
</dbReference>
<organism evidence="8 9">
    <name type="scientific">Phtheirospermum japonicum</name>
    <dbReference type="NCBI Taxonomy" id="374723"/>
    <lineage>
        <taxon>Eukaryota</taxon>
        <taxon>Viridiplantae</taxon>
        <taxon>Streptophyta</taxon>
        <taxon>Embryophyta</taxon>
        <taxon>Tracheophyta</taxon>
        <taxon>Spermatophyta</taxon>
        <taxon>Magnoliopsida</taxon>
        <taxon>eudicotyledons</taxon>
        <taxon>Gunneridae</taxon>
        <taxon>Pentapetalae</taxon>
        <taxon>asterids</taxon>
        <taxon>lamiids</taxon>
        <taxon>Lamiales</taxon>
        <taxon>Orobanchaceae</taxon>
        <taxon>Orobanchaceae incertae sedis</taxon>
        <taxon>Phtheirospermum</taxon>
    </lineage>
</organism>
<comment type="pathway">
    <text evidence="1">Protein modification; protein ubiquitination.</text>
</comment>
<dbReference type="SUPFAM" id="SSF57850">
    <property type="entry name" value="RING/U-box"/>
    <property type="match status" value="1"/>
</dbReference>
<dbReference type="GO" id="GO:0005634">
    <property type="term" value="C:nucleus"/>
    <property type="evidence" value="ECO:0007669"/>
    <property type="project" value="TreeGrafter"/>
</dbReference>
<name>A0A830C0A2_9LAMI</name>
<dbReference type="InterPro" id="IPR001841">
    <property type="entry name" value="Znf_RING"/>
</dbReference>
<keyword evidence="2" id="KW-0479">Metal-binding</keyword>
<keyword evidence="5" id="KW-0862">Zinc</keyword>
<dbReference type="GO" id="GO:0006511">
    <property type="term" value="P:ubiquitin-dependent protein catabolic process"/>
    <property type="evidence" value="ECO:0007669"/>
    <property type="project" value="TreeGrafter"/>
</dbReference>
<proteinExistence type="predicted"/>
<dbReference type="PANTHER" id="PTHR45931:SF16">
    <property type="entry name" value="RING_U-BOX SUPERFAMILY PROTEIN"/>
    <property type="match status" value="1"/>
</dbReference>
<protein>
    <submittedName>
        <fullName evidence="8">RING-H2 finger protein atl47</fullName>
    </submittedName>
</protein>
<evidence type="ECO:0000256" key="4">
    <source>
        <dbReference type="ARBA" id="ARBA00022786"/>
    </source>
</evidence>
<evidence type="ECO:0000256" key="6">
    <source>
        <dbReference type="PROSITE-ProRule" id="PRU00175"/>
    </source>
</evidence>
<reference evidence="8" key="1">
    <citation type="submission" date="2020-07" db="EMBL/GenBank/DDBJ databases">
        <title>Ethylene signaling mediates host invasion by parasitic plants.</title>
        <authorList>
            <person name="Yoshida S."/>
        </authorList>
    </citation>
    <scope>NUCLEOTIDE SEQUENCE</scope>
    <source>
        <strain evidence="8">Okayama</strain>
    </source>
</reference>
<dbReference type="SMART" id="SM00184">
    <property type="entry name" value="RING"/>
    <property type="match status" value="1"/>
</dbReference>
<sequence>MSFIRDAVAFARNKSAQPENANLNPIPVVVDFEVRTVQQEGEALDAAMDRAITAHKLRGLERVRVDDVEQGSGLMEVCRICDRRPAVGDQISVTTWCKHAFHSHCLVRWLEGTNKCPICPDTAYGSYLILGLTFEMV</sequence>
<gene>
    <name evidence="8" type="ORF">PHJA_001540000</name>
</gene>
<evidence type="ECO:0000256" key="5">
    <source>
        <dbReference type="ARBA" id="ARBA00022833"/>
    </source>
</evidence>
<keyword evidence="9" id="KW-1185">Reference proteome</keyword>
<keyword evidence="4" id="KW-0833">Ubl conjugation pathway</keyword>
<evidence type="ECO:0000259" key="7">
    <source>
        <dbReference type="PROSITE" id="PS50089"/>
    </source>
</evidence>
<dbReference type="Gene3D" id="3.30.40.10">
    <property type="entry name" value="Zinc/RING finger domain, C3HC4 (zinc finger)"/>
    <property type="match status" value="1"/>
</dbReference>
<evidence type="ECO:0000256" key="1">
    <source>
        <dbReference type="ARBA" id="ARBA00004906"/>
    </source>
</evidence>
<dbReference type="Proteomes" id="UP000653305">
    <property type="component" value="Unassembled WGS sequence"/>
</dbReference>
<dbReference type="OrthoDB" id="902312at2759"/>
<accession>A0A830C0A2</accession>
<evidence type="ECO:0000256" key="2">
    <source>
        <dbReference type="ARBA" id="ARBA00022723"/>
    </source>
</evidence>
<keyword evidence="3 6" id="KW-0863">Zinc-finger</keyword>
<dbReference type="AlphaFoldDB" id="A0A830C0A2"/>
<evidence type="ECO:0000256" key="3">
    <source>
        <dbReference type="ARBA" id="ARBA00022771"/>
    </source>
</evidence>
<dbReference type="PANTHER" id="PTHR45931">
    <property type="entry name" value="SI:CH211-59O9.10"/>
    <property type="match status" value="1"/>
</dbReference>
<dbReference type="PROSITE" id="PS50089">
    <property type="entry name" value="ZF_RING_2"/>
    <property type="match status" value="1"/>
</dbReference>